<organism evidence="2 3">
    <name type="scientific">Chaetoceros tenuissimus</name>
    <dbReference type="NCBI Taxonomy" id="426638"/>
    <lineage>
        <taxon>Eukaryota</taxon>
        <taxon>Sar</taxon>
        <taxon>Stramenopiles</taxon>
        <taxon>Ochrophyta</taxon>
        <taxon>Bacillariophyta</taxon>
        <taxon>Coscinodiscophyceae</taxon>
        <taxon>Chaetocerotophycidae</taxon>
        <taxon>Chaetocerotales</taxon>
        <taxon>Chaetocerotaceae</taxon>
        <taxon>Chaetoceros</taxon>
    </lineage>
</organism>
<protein>
    <recommendedName>
        <fullName evidence="1">F-box/LRR-repeat protein 15/At3g58940/PEG3-like LRR domain-containing protein</fullName>
    </recommendedName>
</protein>
<dbReference type="EMBL" id="BLLK01000069">
    <property type="protein sequence ID" value="GFH59796.1"/>
    <property type="molecule type" value="Genomic_DNA"/>
</dbReference>
<sequence>MQALSEDELALIFSFLSWKEILKVRVCNKWRAASKLTLVPPSSIEIRGMEKPELYVKTQAKYQKLPQIIEALPNLQQLSLYENDDVKFQDGEDAQVWGYIRVHETTPVIDLECISRLKNLRKLFLEGIDLNGRYPFLFNFPRLQQLRIYGVGFLQWDLSMISNFPELQDLYVAHNHRLTGEIKSLRVLKNTLQKVVIATCSEVEGDLMDLADFPHLEELSLVNTKVKGDLRKIRENHFPKIKRLDLPDGVYGGGSFDRITEAPDIMRAMFCLKKRSPTLFAVGRRMLSHDSPDRYEVDCHHSREPPFWLEFVKVGPRSGWRWTNCVNGGDCEIHWLEEEPDQDSQEYSQYLEALEKEQPDFYKGFYQPPNVDQHEQLLRDIPLHPVLQRMENQRRMQQRHMNMFGFGF</sequence>
<dbReference type="SUPFAM" id="SSF52047">
    <property type="entry name" value="RNI-like"/>
    <property type="match status" value="1"/>
</dbReference>
<comment type="caution">
    <text evidence="2">The sequence shown here is derived from an EMBL/GenBank/DDBJ whole genome shotgun (WGS) entry which is preliminary data.</text>
</comment>
<evidence type="ECO:0000313" key="3">
    <source>
        <dbReference type="Proteomes" id="UP001054902"/>
    </source>
</evidence>
<keyword evidence="3" id="KW-1185">Reference proteome</keyword>
<accession>A0AAD3DAR0</accession>
<dbReference type="Gene3D" id="3.80.10.10">
    <property type="entry name" value="Ribonuclease Inhibitor"/>
    <property type="match status" value="1"/>
</dbReference>
<dbReference type="Proteomes" id="UP001054902">
    <property type="component" value="Unassembled WGS sequence"/>
</dbReference>
<dbReference type="InterPro" id="IPR032675">
    <property type="entry name" value="LRR_dom_sf"/>
</dbReference>
<feature type="domain" description="F-box/LRR-repeat protein 15/At3g58940/PEG3-like LRR" evidence="1">
    <location>
        <begin position="114"/>
        <end position="244"/>
    </location>
</feature>
<reference evidence="2 3" key="1">
    <citation type="journal article" date="2021" name="Sci. Rep.">
        <title>The genome of the diatom Chaetoceros tenuissimus carries an ancient integrated fragment of an extant virus.</title>
        <authorList>
            <person name="Hongo Y."/>
            <person name="Kimura K."/>
            <person name="Takaki Y."/>
            <person name="Yoshida Y."/>
            <person name="Baba S."/>
            <person name="Kobayashi G."/>
            <person name="Nagasaki K."/>
            <person name="Hano T."/>
            <person name="Tomaru Y."/>
        </authorList>
    </citation>
    <scope>NUCLEOTIDE SEQUENCE [LARGE SCALE GENOMIC DNA]</scope>
    <source>
        <strain evidence="2 3">NIES-3715</strain>
    </source>
</reference>
<name>A0AAD3DAR0_9STRA</name>
<evidence type="ECO:0000259" key="1">
    <source>
        <dbReference type="Pfam" id="PF24758"/>
    </source>
</evidence>
<gene>
    <name evidence="2" type="ORF">CTEN210_16272</name>
</gene>
<evidence type="ECO:0000313" key="2">
    <source>
        <dbReference type="EMBL" id="GFH59796.1"/>
    </source>
</evidence>
<dbReference type="AlphaFoldDB" id="A0AAD3DAR0"/>
<proteinExistence type="predicted"/>
<dbReference type="InterPro" id="IPR055411">
    <property type="entry name" value="LRR_FXL15/At3g58940/PEG3-like"/>
</dbReference>
<dbReference type="Pfam" id="PF24758">
    <property type="entry name" value="LRR_At5g56370"/>
    <property type="match status" value="1"/>
</dbReference>